<dbReference type="Gene3D" id="3.40.1010.10">
    <property type="entry name" value="Cobalt-precorrin-4 Transmethylase, Domain 1"/>
    <property type="match status" value="1"/>
</dbReference>
<dbReference type="InterPro" id="IPR014776">
    <property type="entry name" value="4pyrrole_Mease_sub2"/>
</dbReference>
<feature type="domain" description="Tetrapyrrole methylase" evidence="7">
    <location>
        <begin position="7"/>
        <end position="206"/>
    </location>
</feature>
<protein>
    <recommendedName>
        <fullName evidence="6">Ribosomal RNA small subunit methyltransferase I</fullName>
        <ecNumber evidence="6">2.1.1.198</ecNumber>
    </recommendedName>
    <alternativeName>
        <fullName evidence="6">16S rRNA 2'-O-ribose C1402 methyltransferase</fullName>
    </alternativeName>
    <alternativeName>
        <fullName evidence="6">rRNA (cytidine-2'-O-)-methyltransferase RsmI</fullName>
    </alternativeName>
</protein>
<evidence type="ECO:0000256" key="1">
    <source>
        <dbReference type="ARBA" id="ARBA00022490"/>
    </source>
</evidence>
<accession>A0A370DJT1</accession>
<dbReference type="FunFam" id="3.30.950.10:FF:000002">
    <property type="entry name" value="Ribosomal RNA small subunit methyltransferase I"/>
    <property type="match status" value="1"/>
</dbReference>
<dbReference type="InterPro" id="IPR014777">
    <property type="entry name" value="4pyrrole_Mease_sub1"/>
</dbReference>
<dbReference type="FunFam" id="3.40.1010.10:FF:000002">
    <property type="entry name" value="Ribosomal RNA small subunit methyltransferase I"/>
    <property type="match status" value="1"/>
</dbReference>
<dbReference type="PANTHER" id="PTHR46111">
    <property type="entry name" value="RIBOSOMAL RNA SMALL SUBUNIT METHYLTRANSFERASE I"/>
    <property type="match status" value="1"/>
</dbReference>
<reference evidence="9 10" key="1">
    <citation type="journal article" date="2018" name="ISME J.">
        <title>Endosymbiont genomes yield clues of tubeworm success.</title>
        <authorList>
            <person name="Li Y."/>
            <person name="Liles M.R."/>
            <person name="Halanych K.M."/>
        </authorList>
    </citation>
    <scope>NUCLEOTIDE SEQUENCE [LARGE SCALE GENOMIC DNA]</scope>
    <source>
        <strain evidence="9">A1462</strain>
    </source>
</reference>
<dbReference type="InterPro" id="IPR000878">
    <property type="entry name" value="4pyrrol_Mease"/>
</dbReference>
<organism evidence="9 10">
    <name type="scientific">endosymbiont of Escarpia spicata</name>
    <dbReference type="NCBI Taxonomy" id="2200908"/>
    <lineage>
        <taxon>Bacteria</taxon>
        <taxon>Pseudomonadati</taxon>
        <taxon>Pseudomonadota</taxon>
        <taxon>Gammaproteobacteria</taxon>
        <taxon>sulfur-oxidizing symbionts</taxon>
    </lineage>
</organism>
<keyword evidence="5 6" id="KW-0949">S-adenosyl-L-methionine</keyword>
<dbReference type="CDD" id="cd11648">
    <property type="entry name" value="RsmI"/>
    <property type="match status" value="1"/>
</dbReference>
<evidence type="ECO:0000256" key="3">
    <source>
        <dbReference type="ARBA" id="ARBA00022603"/>
    </source>
</evidence>
<keyword evidence="10" id="KW-1185">Reference proteome</keyword>
<dbReference type="Pfam" id="PF23016">
    <property type="entry name" value="RsmI_C"/>
    <property type="match status" value="1"/>
</dbReference>
<keyword evidence="4 6" id="KW-0808">Transferase</keyword>
<dbReference type="PIRSF" id="PIRSF005917">
    <property type="entry name" value="MTase_YraL"/>
    <property type="match status" value="1"/>
</dbReference>
<comment type="caution">
    <text evidence="9">The sequence shown here is derived from an EMBL/GenBank/DDBJ whole genome shotgun (WGS) entry which is preliminary data.</text>
</comment>
<evidence type="ECO:0000256" key="6">
    <source>
        <dbReference type="HAMAP-Rule" id="MF_01877"/>
    </source>
</evidence>
<comment type="similarity">
    <text evidence="6">Belongs to the methyltransferase superfamily. RsmI family.</text>
</comment>
<feature type="domain" description="RsmI HTH" evidence="8">
    <location>
        <begin position="237"/>
        <end position="279"/>
    </location>
</feature>
<comment type="function">
    <text evidence="6">Catalyzes the 2'-O-methylation of the ribose of cytidine 1402 (C1402) in 16S rRNA.</text>
</comment>
<evidence type="ECO:0000259" key="8">
    <source>
        <dbReference type="Pfam" id="PF23016"/>
    </source>
</evidence>
<dbReference type="EC" id="2.1.1.198" evidence="6"/>
<dbReference type="EMBL" id="QFXE01000014">
    <property type="protein sequence ID" value="RDH85159.1"/>
    <property type="molecule type" value="Genomic_DNA"/>
</dbReference>
<evidence type="ECO:0000313" key="9">
    <source>
        <dbReference type="EMBL" id="RDH85159.1"/>
    </source>
</evidence>
<dbReference type="SUPFAM" id="SSF53790">
    <property type="entry name" value="Tetrapyrrole methylase"/>
    <property type="match status" value="1"/>
</dbReference>
<dbReference type="PROSITE" id="PS01296">
    <property type="entry name" value="RSMI"/>
    <property type="match status" value="1"/>
</dbReference>
<gene>
    <name evidence="6 9" type="primary">rsmI</name>
    <name evidence="9" type="ORF">DIZ78_12185</name>
</gene>
<dbReference type="PANTHER" id="PTHR46111:SF1">
    <property type="entry name" value="RIBOSOMAL RNA SMALL SUBUNIT METHYLTRANSFERASE I"/>
    <property type="match status" value="1"/>
</dbReference>
<comment type="subcellular location">
    <subcellularLocation>
        <location evidence="6">Cytoplasm</location>
    </subcellularLocation>
</comment>
<name>A0A370DJT1_9GAMM</name>
<keyword evidence="3 6" id="KW-0489">Methyltransferase</keyword>
<dbReference type="Gene3D" id="3.30.950.10">
    <property type="entry name" value="Methyltransferase, Cobalt-precorrin-4 Transmethylase, Domain 2"/>
    <property type="match status" value="1"/>
</dbReference>
<dbReference type="Proteomes" id="UP000254771">
    <property type="component" value="Unassembled WGS sequence"/>
</dbReference>
<keyword evidence="1 6" id="KW-0963">Cytoplasm</keyword>
<sequence length="282" mass="30768">MLSKGILYVVATPIGNLDDFSVRAVRVLETVDLIAAEDTRHTRPLLRHYGISTQMVALHEHNEREVMGRLLRQLEEGQSLALVSDAGTPLISDPGFPLVREAGRLGIPVVPVPGVSAATCALSVAGLPTDRFLFAGFPPRQSSARQRWLQDLVAESATLVFYESSHRILSALKDMAEVFGAARESVVARELTKVHETLLRGRLDALIEIVAEDPNQQKGEFVVLVQGAGRGQSDQKTVETEQVLKVLLDELPLKQAAALAAKITGEKKNALYQQALAWKENP</sequence>
<dbReference type="Pfam" id="PF00590">
    <property type="entry name" value="TP_methylase"/>
    <property type="match status" value="1"/>
</dbReference>
<dbReference type="AlphaFoldDB" id="A0A370DJT1"/>
<proteinExistence type="inferred from homology"/>
<dbReference type="NCBIfam" id="TIGR00096">
    <property type="entry name" value="16S rRNA (cytidine(1402)-2'-O)-methyltransferase"/>
    <property type="match status" value="1"/>
</dbReference>
<dbReference type="InterPro" id="IPR018063">
    <property type="entry name" value="SAM_MeTrfase_RsmI_CS"/>
</dbReference>
<evidence type="ECO:0000313" key="10">
    <source>
        <dbReference type="Proteomes" id="UP000254771"/>
    </source>
</evidence>
<dbReference type="GO" id="GO:0070677">
    <property type="term" value="F:rRNA (cytosine-2'-O-)-methyltransferase activity"/>
    <property type="evidence" value="ECO:0007669"/>
    <property type="project" value="UniProtKB-UniRule"/>
</dbReference>
<dbReference type="InterPro" id="IPR035996">
    <property type="entry name" value="4pyrrol_Methylase_sf"/>
</dbReference>
<comment type="catalytic activity">
    <reaction evidence="6">
        <text>cytidine(1402) in 16S rRNA + S-adenosyl-L-methionine = 2'-O-methylcytidine(1402) in 16S rRNA + S-adenosyl-L-homocysteine + H(+)</text>
        <dbReference type="Rhea" id="RHEA:42924"/>
        <dbReference type="Rhea" id="RHEA-COMP:10285"/>
        <dbReference type="Rhea" id="RHEA-COMP:10286"/>
        <dbReference type="ChEBI" id="CHEBI:15378"/>
        <dbReference type="ChEBI" id="CHEBI:57856"/>
        <dbReference type="ChEBI" id="CHEBI:59789"/>
        <dbReference type="ChEBI" id="CHEBI:74495"/>
        <dbReference type="ChEBI" id="CHEBI:82748"/>
        <dbReference type="EC" id="2.1.1.198"/>
    </reaction>
</comment>
<keyword evidence="2 6" id="KW-0698">rRNA processing</keyword>
<dbReference type="InterPro" id="IPR008189">
    <property type="entry name" value="rRNA_ssu_MeTfrase_I"/>
</dbReference>
<evidence type="ECO:0000256" key="2">
    <source>
        <dbReference type="ARBA" id="ARBA00022552"/>
    </source>
</evidence>
<evidence type="ECO:0000259" key="7">
    <source>
        <dbReference type="Pfam" id="PF00590"/>
    </source>
</evidence>
<evidence type="ECO:0000256" key="5">
    <source>
        <dbReference type="ARBA" id="ARBA00022691"/>
    </source>
</evidence>
<evidence type="ECO:0000256" key="4">
    <source>
        <dbReference type="ARBA" id="ARBA00022679"/>
    </source>
</evidence>
<dbReference type="HAMAP" id="MF_01877">
    <property type="entry name" value="16SrRNA_methyltr_I"/>
    <property type="match status" value="1"/>
</dbReference>
<dbReference type="InterPro" id="IPR053910">
    <property type="entry name" value="RsmI_HTH"/>
</dbReference>
<dbReference type="GO" id="GO:0005737">
    <property type="term" value="C:cytoplasm"/>
    <property type="evidence" value="ECO:0007669"/>
    <property type="project" value="UniProtKB-SubCell"/>
</dbReference>